<dbReference type="GO" id="GO:0005829">
    <property type="term" value="C:cytosol"/>
    <property type="evidence" value="ECO:0007669"/>
    <property type="project" value="GOC"/>
</dbReference>
<gene>
    <name evidence="12" type="ORF">A9F13_18g00077</name>
</gene>
<comment type="subcellular location">
    <subcellularLocation>
        <location evidence="1">Membrane</location>
        <topology evidence="1">Multi-pass membrane protein</topology>
    </subcellularLocation>
</comment>
<feature type="transmembrane region" description="Helical" evidence="8">
    <location>
        <begin position="186"/>
        <end position="206"/>
    </location>
</feature>
<dbReference type="GO" id="GO:0042147">
    <property type="term" value="P:retrograde transport, endosome to Golgi"/>
    <property type="evidence" value="ECO:0007669"/>
    <property type="project" value="TreeGrafter"/>
</dbReference>
<feature type="domain" description="PTM1-like N-terminal" evidence="11">
    <location>
        <begin position="25"/>
        <end position="171"/>
    </location>
</feature>
<feature type="compositionally biased region" description="Basic and acidic residues" evidence="7">
    <location>
        <begin position="550"/>
        <end position="559"/>
    </location>
</feature>
<evidence type="ECO:0000256" key="3">
    <source>
        <dbReference type="ARBA" id="ARBA00022692"/>
    </source>
</evidence>
<dbReference type="KEGG" id="clus:A9F13_18g00077"/>
<evidence type="ECO:0000256" key="4">
    <source>
        <dbReference type="ARBA" id="ARBA00022729"/>
    </source>
</evidence>
<keyword evidence="4 9" id="KW-0732">Signal</keyword>
<evidence type="ECO:0000313" key="12">
    <source>
        <dbReference type="EMBL" id="OVF06701.1"/>
    </source>
</evidence>
<feature type="transmembrane region" description="Helical" evidence="8">
    <location>
        <begin position="338"/>
        <end position="362"/>
    </location>
</feature>
<evidence type="ECO:0000256" key="2">
    <source>
        <dbReference type="ARBA" id="ARBA00007883"/>
    </source>
</evidence>
<evidence type="ECO:0000256" key="1">
    <source>
        <dbReference type="ARBA" id="ARBA00004141"/>
    </source>
</evidence>
<evidence type="ECO:0000256" key="6">
    <source>
        <dbReference type="ARBA" id="ARBA00023136"/>
    </source>
</evidence>
<dbReference type="OMA" id="TWGFYDF"/>
<evidence type="ECO:0000313" key="13">
    <source>
        <dbReference type="Proteomes" id="UP000195602"/>
    </source>
</evidence>
<name>A0AA91PWK2_CLALS</name>
<reference evidence="12 13" key="1">
    <citation type="submission" date="2017-04" db="EMBL/GenBank/DDBJ databases">
        <title>Draft genome of the yeast Clavispora lusitaniae type strain CBS 6936.</title>
        <authorList>
            <person name="Durrens P."/>
            <person name="Klopp C."/>
            <person name="Biteau N."/>
            <person name="Fitton-Ouhabi V."/>
            <person name="Dementhon K."/>
            <person name="Accoceberry I."/>
            <person name="Sherman D.J."/>
            <person name="Noel T."/>
        </authorList>
    </citation>
    <scope>NUCLEOTIDE SEQUENCE [LARGE SCALE GENOMIC DNA]</scope>
    <source>
        <strain evidence="12 13">CBS 6936</strain>
    </source>
</reference>
<dbReference type="GO" id="GO:0016020">
    <property type="term" value="C:membrane"/>
    <property type="evidence" value="ECO:0007669"/>
    <property type="project" value="UniProtKB-SubCell"/>
</dbReference>
<evidence type="ECO:0000256" key="5">
    <source>
        <dbReference type="ARBA" id="ARBA00022989"/>
    </source>
</evidence>
<feature type="transmembrane region" description="Helical" evidence="8">
    <location>
        <begin position="428"/>
        <end position="445"/>
    </location>
</feature>
<dbReference type="InterPro" id="IPR053937">
    <property type="entry name" value="GOST_TM"/>
</dbReference>
<feature type="compositionally biased region" description="Basic and acidic residues" evidence="7">
    <location>
        <begin position="492"/>
        <end position="502"/>
    </location>
</feature>
<evidence type="ECO:0000259" key="10">
    <source>
        <dbReference type="Pfam" id="PF06814"/>
    </source>
</evidence>
<dbReference type="InterPro" id="IPR009637">
    <property type="entry name" value="GPR107/GPR108-like"/>
</dbReference>
<feature type="transmembrane region" description="Helical" evidence="8">
    <location>
        <begin position="218"/>
        <end position="239"/>
    </location>
</feature>
<feature type="chain" id="PRO_5041725056" evidence="9">
    <location>
        <begin position="16"/>
        <end position="559"/>
    </location>
</feature>
<evidence type="ECO:0000256" key="8">
    <source>
        <dbReference type="SAM" id="Phobius"/>
    </source>
</evidence>
<dbReference type="PANTHER" id="PTHR21229">
    <property type="entry name" value="LUNG SEVEN TRANSMEMBRANE RECEPTOR"/>
    <property type="match status" value="1"/>
</dbReference>
<feature type="transmembrane region" description="Helical" evidence="8">
    <location>
        <begin position="383"/>
        <end position="408"/>
    </location>
</feature>
<comment type="caution">
    <text evidence="12">The sequence shown here is derived from an EMBL/GenBank/DDBJ whole genome shotgun (WGS) entry which is preliminary data.</text>
</comment>
<feature type="compositionally biased region" description="Basic and acidic residues" evidence="7">
    <location>
        <begin position="513"/>
        <end position="526"/>
    </location>
</feature>
<keyword evidence="6 8" id="KW-0472">Membrane</keyword>
<feature type="region of interest" description="Disordered" evidence="7">
    <location>
        <begin position="492"/>
        <end position="559"/>
    </location>
</feature>
<evidence type="ECO:0000256" key="7">
    <source>
        <dbReference type="SAM" id="MobiDB-lite"/>
    </source>
</evidence>
<comment type="similarity">
    <text evidence="2">Belongs to the LU7TM family.</text>
</comment>
<evidence type="ECO:0000259" key="11">
    <source>
        <dbReference type="Pfam" id="PF21902"/>
    </source>
</evidence>
<feature type="signal peptide" evidence="9">
    <location>
        <begin position="1"/>
        <end position="15"/>
    </location>
</feature>
<sequence length="559" mass="63564">MQLFSYAFVAAVALANKVVLDDGANSQVCEGMYSRHDWGGSYKPHIDIRLNHFGKDHYDPKNDGIKSPEQFKLHYVIFEYKDFDRLGKVDDAGKKHYICTDKAVDYGLCDESQKGSFLTDGDVSNSTVYTGEMERLGKAPLTYNVEKSGYYCVATFSGTDKKYEGWVNFQNAFGALSASEIPKLPAYGILTVCYAVILALFGFQFFKKRKQNQILPLQKYLLAMLSFLTFDTLVMWTYYDLVNRTFSRNWFVSFYMVFLSLMDAAKITFSFFLLLCIALGYGVVVLKLPKKEMNRCKILAAIHFTASMFYLIGSYHSSFNASATRSRDISEADENGSIWNFIFMIPVAITLTVYYVLILASIRNTTENLHKQRQVIKLQLYQNLFRLIAASVLLTIGGMVLSVFIFASLSATEFVESRWKGAYFMYDFWPSLVFFGVFIGIAWLWRPTEASYMLAVSQQVSTVEGDEEQGGNAGYQQGHEFELDDLSLMSHSDEENAQRDSFELQNQSLPNDEPPKYKEAETEAHTDSAGASNTLFELGDDDLDHDDHEDDKKDKRLQT</sequence>
<protein>
    <submittedName>
        <fullName evidence="12">Membrane protein</fullName>
    </submittedName>
</protein>
<dbReference type="GO" id="GO:0005794">
    <property type="term" value="C:Golgi apparatus"/>
    <property type="evidence" value="ECO:0007669"/>
    <property type="project" value="TreeGrafter"/>
</dbReference>
<dbReference type="PANTHER" id="PTHR21229:SF1">
    <property type="entry name" value="GH17801P"/>
    <property type="match status" value="1"/>
</dbReference>
<dbReference type="InterPro" id="IPR053938">
    <property type="entry name" value="PTM1-like_N"/>
</dbReference>
<evidence type="ECO:0000256" key="9">
    <source>
        <dbReference type="SAM" id="SignalP"/>
    </source>
</evidence>
<feature type="transmembrane region" description="Helical" evidence="8">
    <location>
        <begin position="267"/>
        <end position="286"/>
    </location>
</feature>
<feature type="domain" description="GOST seven transmembrane" evidence="10">
    <location>
        <begin position="182"/>
        <end position="451"/>
    </location>
</feature>
<keyword evidence="3 8" id="KW-0812">Transmembrane</keyword>
<dbReference type="Pfam" id="PF21902">
    <property type="entry name" value="PTM1-like_N"/>
    <property type="match status" value="1"/>
</dbReference>
<dbReference type="AlphaFoldDB" id="A0AA91PWK2"/>
<proteinExistence type="inferred from homology"/>
<keyword evidence="5 8" id="KW-1133">Transmembrane helix</keyword>
<dbReference type="Proteomes" id="UP000195602">
    <property type="component" value="Unassembled WGS sequence"/>
</dbReference>
<dbReference type="EMBL" id="LYUB02000018">
    <property type="protein sequence ID" value="OVF06701.1"/>
    <property type="molecule type" value="Genomic_DNA"/>
</dbReference>
<feature type="compositionally biased region" description="Acidic residues" evidence="7">
    <location>
        <begin position="538"/>
        <end position="549"/>
    </location>
</feature>
<dbReference type="Pfam" id="PF06814">
    <property type="entry name" value="GOST_TM"/>
    <property type="match status" value="1"/>
</dbReference>
<accession>A0AA91PWK2</accession>
<feature type="transmembrane region" description="Helical" evidence="8">
    <location>
        <begin position="298"/>
        <end position="318"/>
    </location>
</feature>
<organism evidence="12 13">
    <name type="scientific">Clavispora lusitaniae</name>
    <name type="common">Candida lusitaniae</name>
    <dbReference type="NCBI Taxonomy" id="36911"/>
    <lineage>
        <taxon>Eukaryota</taxon>
        <taxon>Fungi</taxon>
        <taxon>Dikarya</taxon>
        <taxon>Ascomycota</taxon>
        <taxon>Saccharomycotina</taxon>
        <taxon>Pichiomycetes</taxon>
        <taxon>Metschnikowiaceae</taxon>
        <taxon>Clavispora</taxon>
    </lineage>
</organism>